<sequence length="399" mass="41480">MRPAARPPWRPTRWQALAALVVLAVGAAAVLAWQRLSGDVAPAAAQGTISVSHSHCGEGWTDPRPGQQTFQLRNTDTTSEEVALVETATGAVYGEVEGLGPGVTRPMRVDLGAGTYAFRCAPEGAAPISGPRVHITGTGTGGPAVVPVTSNDLLGPVRQYQAYVAAGLDEVVTRTAALRDAVRAGDLDAARAAWLPAHLAYERLGAAYGAFGDVADRIDGRPDGLPGGVHDPGFTGFHRVEYGLWHGEDAAGLAAAADALAADTAALRADFPNQQVDPNDLGRRAHEILEDTERFELTGAADAGSGTSLATAAANLDGTREVLAVLRPLLAPRYPAMSEVDAWMDRLARQLAAAARPGGGWTPLDQLPAGARARINGATGQLLELLAPIAEICQARRTS</sequence>
<evidence type="ECO:0000313" key="6">
    <source>
        <dbReference type="Proteomes" id="UP000298860"/>
    </source>
</evidence>
<dbReference type="CDD" id="cd14656">
    <property type="entry name" value="Imelysin-like_EfeO"/>
    <property type="match status" value="1"/>
</dbReference>
<dbReference type="InterPro" id="IPR034981">
    <property type="entry name" value="Imelysin-like_EfeO/Algp7"/>
</dbReference>
<evidence type="ECO:0000256" key="2">
    <source>
        <dbReference type="ARBA" id="ARBA00005989"/>
    </source>
</evidence>
<organism evidence="5 6">
    <name type="scientific">Gandjariella thermophila</name>
    <dbReference type="NCBI Taxonomy" id="1931992"/>
    <lineage>
        <taxon>Bacteria</taxon>
        <taxon>Bacillati</taxon>
        <taxon>Actinomycetota</taxon>
        <taxon>Actinomycetes</taxon>
        <taxon>Pseudonocardiales</taxon>
        <taxon>Pseudonocardiaceae</taxon>
        <taxon>Gandjariella</taxon>
    </lineage>
</organism>
<name>A0A4D4IZ63_9PSEU</name>
<dbReference type="AlphaFoldDB" id="A0A4D4IZ63"/>
<feature type="domain" description="Imelysin-like" evidence="4">
    <location>
        <begin position="158"/>
        <end position="387"/>
    </location>
</feature>
<evidence type="ECO:0000256" key="3">
    <source>
        <dbReference type="ARBA" id="ARBA00022729"/>
    </source>
</evidence>
<dbReference type="InterPro" id="IPR038352">
    <property type="entry name" value="Imelysin_sf"/>
</dbReference>
<dbReference type="OrthoDB" id="7260758at2"/>
<dbReference type="PANTHER" id="PTHR39192:SF1">
    <property type="entry name" value="IRON UPTAKE SYSTEM COMPONENT EFEO"/>
    <property type="match status" value="1"/>
</dbReference>
<keyword evidence="3" id="KW-0732">Signal</keyword>
<gene>
    <name evidence="5" type="ORF">GTS_00270</name>
</gene>
<dbReference type="Gene3D" id="1.20.1420.20">
    <property type="entry name" value="M75 peptidase, HXXE motif"/>
    <property type="match status" value="1"/>
</dbReference>
<dbReference type="GO" id="GO:0030313">
    <property type="term" value="C:cell envelope"/>
    <property type="evidence" value="ECO:0007669"/>
    <property type="project" value="UniProtKB-SubCell"/>
</dbReference>
<comment type="similarity">
    <text evidence="2">Belongs to the EfeM/EfeO family.</text>
</comment>
<accession>A0A4D4IZ63</accession>
<dbReference type="InterPro" id="IPR050894">
    <property type="entry name" value="EfeM/EfeO_iron_uptake"/>
</dbReference>
<evidence type="ECO:0000256" key="1">
    <source>
        <dbReference type="ARBA" id="ARBA00004196"/>
    </source>
</evidence>
<dbReference type="PANTHER" id="PTHR39192">
    <property type="entry name" value="IRON UPTAKE SYSTEM COMPONENT EFEO"/>
    <property type="match status" value="1"/>
</dbReference>
<keyword evidence="6" id="KW-1185">Reference proteome</keyword>
<evidence type="ECO:0000313" key="5">
    <source>
        <dbReference type="EMBL" id="GDY28394.1"/>
    </source>
</evidence>
<dbReference type="Proteomes" id="UP000298860">
    <property type="component" value="Unassembled WGS sequence"/>
</dbReference>
<comment type="subcellular location">
    <subcellularLocation>
        <location evidence="1">Cell envelope</location>
    </subcellularLocation>
</comment>
<dbReference type="RefSeq" id="WP_137811636.1">
    <property type="nucleotide sequence ID" value="NZ_BJFL01000001.1"/>
</dbReference>
<dbReference type="Pfam" id="PF09375">
    <property type="entry name" value="Peptidase_M75"/>
    <property type="match status" value="1"/>
</dbReference>
<dbReference type="EMBL" id="BJFL01000001">
    <property type="protein sequence ID" value="GDY28394.1"/>
    <property type="molecule type" value="Genomic_DNA"/>
</dbReference>
<dbReference type="InterPro" id="IPR018976">
    <property type="entry name" value="Imelysin-like"/>
</dbReference>
<protein>
    <submittedName>
        <fullName evidence="5">Iron transporter</fullName>
    </submittedName>
</protein>
<proteinExistence type="inferred from homology"/>
<reference evidence="6" key="1">
    <citation type="submission" date="2019-04" db="EMBL/GenBank/DDBJ databases">
        <title>Draft genome sequence of Pseudonocardiaceae bacterium SL3-2-4.</title>
        <authorList>
            <person name="Ningsih F."/>
            <person name="Yokota A."/>
            <person name="Sakai Y."/>
            <person name="Nanatani K."/>
            <person name="Yabe S."/>
            <person name="Oetari A."/>
            <person name="Sjamsuridzal W."/>
        </authorList>
    </citation>
    <scope>NUCLEOTIDE SEQUENCE [LARGE SCALE GENOMIC DNA]</scope>
    <source>
        <strain evidence="6">SL3-2-4</strain>
    </source>
</reference>
<comment type="caution">
    <text evidence="5">The sequence shown here is derived from an EMBL/GenBank/DDBJ whole genome shotgun (WGS) entry which is preliminary data.</text>
</comment>
<evidence type="ECO:0000259" key="4">
    <source>
        <dbReference type="Pfam" id="PF09375"/>
    </source>
</evidence>